<dbReference type="PANTHER" id="PTHR24223:SF443">
    <property type="entry name" value="MULTIDRUG-RESISTANCE LIKE PROTEIN 1, ISOFORM I"/>
    <property type="match status" value="1"/>
</dbReference>
<organism evidence="15 16">
    <name type="scientific">Ditylenchus dipsaci</name>
    <dbReference type="NCBI Taxonomy" id="166011"/>
    <lineage>
        <taxon>Eukaryota</taxon>
        <taxon>Metazoa</taxon>
        <taxon>Ecdysozoa</taxon>
        <taxon>Nematoda</taxon>
        <taxon>Chromadorea</taxon>
        <taxon>Rhabditida</taxon>
        <taxon>Tylenchina</taxon>
        <taxon>Tylenchomorpha</taxon>
        <taxon>Sphaerularioidea</taxon>
        <taxon>Anguinidae</taxon>
        <taxon>Anguininae</taxon>
        <taxon>Ditylenchus</taxon>
    </lineage>
</organism>
<evidence type="ECO:0000256" key="8">
    <source>
        <dbReference type="ARBA" id="ARBA00022840"/>
    </source>
</evidence>
<feature type="transmembrane region" description="Helical" evidence="12">
    <location>
        <begin position="930"/>
        <end position="952"/>
    </location>
</feature>
<feature type="transmembrane region" description="Helical" evidence="12">
    <location>
        <begin position="96"/>
        <end position="116"/>
    </location>
</feature>
<evidence type="ECO:0000256" key="11">
    <source>
        <dbReference type="SAM" id="MobiDB-lite"/>
    </source>
</evidence>
<dbReference type="GO" id="GO:0140359">
    <property type="term" value="F:ABC-type transporter activity"/>
    <property type="evidence" value="ECO:0007669"/>
    <property type="project" value="InterPro"/>
</dbReference>
<dbReference type="Gene3D" id="3.40.50.300">
    <property type="entry name" value="P-loop containing nucleotide triphosphate hydrolases"/>
    <property type="match status" value="2"/>
</dbReference>
<keyword evidence="3" id="KW-0813">Transport</keyword>
<sequence>MFAVALLQSMILHQYFHGMFRLGMNIRAVLTSVVYKKALMLSNTSRKNRTMGEIVNLMSIDIQRLQEITTFIMLFWSSPLQVLLAIYFLWRLLGLAVVAGLAILILLVPLNAWISIKMRNCQVEQMKYKDERLKMMSEMLNGMKVLKLYSWEESMQKTILEIRRKEKIVLRRLACLNSATALSWSCAPFLVAVLTFGVYVNIDSENNILTPTITFVGLALFNILRFPLAVLAMIVNQAVQCSVSNKRLKKFLADEEIDSAPTENVPSPSIAISVDCASFSWDRDGELTLKDITLAVPKGALVAVVGRIGSGKSSLLSAILGEMHRKNGTTNMRGQVAYVPQQAWIQNLTLQNNVLFGKSLNPTFYNKVMDACALNIDLDSLPAGDQTEIGEKGINLSGGQKQRVSLARAVYSESDIYFLDDPLAAVDAHVGKLIFENVISSTKGMLAGKTRVFVTHGLPFLKHCDQIIVIKNGRISESGSYEQLLEGSGEFADILEEFLVEETKNKARSVSFGDDAEDVQEVLAHLERFDPEKKKHIERQLSKVSEDIAAQQRANSTEETGSRSQSPLKRGNSVATTPGSLNKEFVPNHLTSNNSLSEKAKNGPLGAAKGNNALTTPKPNKIIEKEEMETGKVKFKIYSNYLKAVGYPVCFMFLFIYIFSSILGVGSNLWLADWSDHAREIQTNSSNAWETHKRLGIYTALGLGQALFVAMASIIMALGMVRAGNLLHEGMLKNLLRSPMSFFDVTPLGRILNRFGKDVDLVDTRVPGTFLNFVGCTVMSICTVAVPMIVTPQVAAPIAVVLVVYICLMDVDGLDSLIPRSALTFVRTAVSSMEIVGLIAIAVPPFIIVMVPLMVIYGCILRFYVSTSRQLKRLESTTRSPIFSHFQESVQGASSIRAYQAVDRFLIESQNRVDHNLVAYFPSIIANRWLAVRLELVGNIIVLSSALFAALFRDNGVTQTLNWAVRMTSELEANIVSVERINEYSVTPTEASLDTNPEVRLSKEWPSQGEVILENLELRYRPDLELVLKGVSAHIKSQEKIGIIGRTGAGKSSLTLALFRLVEPSAGKILIDGLDISKLGLRDLRSRLTIVPQDPVLFSGTLRSNLDPFSSYNDDAIWKVLQLTSMDTYVTSLPERLEHKVNEGGENLSVGQRQLICLARALLRKSKVLMLDEAAASVDMETDQLIQKTIREQFSDCTVLTIAHRLHSVMECDRLLVFDQGRVVEFDTPQVLLAKQILCSVPWLKMLES</sequence>
<dbReference type="InterPro" id="IPR027417">
    <property type="entry name" value="P-loop_NTPase"/>
</dbReference>
<feature type="domain" description="ABC transporter" evidence="13">
    <location>
        <begin position="1011"/>
        <end position="1245"/>
    </location>
</feature>
<dbReference type="InterPro" id="IPR050173">
    <property type="entry name" value="ABC_transporter_C-like"/>
</dbReference>
<dbReference type="CDD" id="cd03244">
    <property type="entry name" value="ABCC_MRP_domain2"/>
    <property type="match status" value="1"/>
</dbReference>
<protein>
    <submittedName>
        <fullName evidence="16">Multidrug resistance-associated protein 1</fullName>
    </submittedName>
</protein>
<evidence type="ECO:0000256" key="7">
    <source>
        <dbReference type="ARBA" id="ARBA00022741"/>
    </source>
</evidence>
<dbReference type="CDD" id="cd03250">
    <property type="entry name" value="ABCC_MRP_domain1"/>
    <property type="match status" value="1"/>
</dbReference>
<keyword evidence="9 12" id="KW-1133">Transmembrane helix</keyword>
<feature type="transmembrane region" description="Helical" evidence="12">
    <location>
        <begin position="695"/>
        <end position="721"/>
    </location>
</feature>
<name>A0A915DK60_9BILA</name>
<feature type="transmembrane region" description="Helical" evidence="12">
    <location>
        <begin position="212"/>
        <end position="239"/>
    </location>
</feature>
<dbReference type="GO" id="GO:0016887">
    <property type="term" value="F:ATP hydrolysis activity"/>
    <property type="evidence" value="ECO:0007669"/>
    <property type="project" value="InterPro"/>
</dbReference>
<dbReference type="PROSITE" id="PS50893">
    <property type="entry name" value="ABC_TRANSPORTER_2"/>
    <property type="match status" value="2"/>
</dbReference>
<dbReference type="FunFam" id="3.40.50.300:FF:000074">
    <property type="entry name" value="Multidrug resistance-associated protein 5 isoform 1"/>
    <property type="match status" value="1"/>
</dbReference>
<feature type="region of interest" description="Disordered" evidence="11">
    <location>
        <begin position="537"/>
        <end position="617"/>
    </location>
</feature>
<dbReference type="PANTHER" id="PTHR24223">
    <property type="entry name" value="ATP-BINDING CASSETTE SUB-FAMILY C"/>
    <property type="match status" value="1"/>
</dbReference>
<evidence type="ECO:0000256" key="3">
    <source>
        <dbReference type="ARBA" id="ARBA00022448"/>
    </source>
</evidence>
<proteinExistence type="inferred from homology"/>
<dbReference type="PROSITE" id="PS50929">
    <property type="entry name" value="ABC_TM1F"/>
    <property type="match status" value="2"/>
</dbReference>
<feature type="compositionally biased region" description="Polar residues" evidence="11">
    <location>
        <begin position="552"/>
        <end position="580"/>
    </location>
</feature>
<evidence type="ECO:0000259" key="13">
    <source>
        <dbReference type="PROSITE" id="PS50893"/>
    </source>
</evidence>
<feature type="transmembrane region" description="Helical" evidence="12">
    <location>
        <begin position="173"/>
        <end position="200"/>
    </location>
</feature>
<dbReference type="SUPFAM" id="SSF90123">
    <property type="entry name" value="ABC transporter transmembrane region"/>
    <property type="match status" value="3"/>
</dbReference>
<dbReference type="AlphaFoldDB" id="A0A915DK60"/>
<keyword evidence="8" id="KW-0067">ATP-binding</keyword>
<evidence type="ECO:0000256" key="2">
    <source>
        <dbReference type="ARBA" id="ARBA00009726"/>
    </source>
</evidence>
<feature type="transmembrane region" description="Helical" evidence="12">
    <location>
        <begin position="847"/>
        <end position="865"/>
    </location>
</feature>
<evidence type="ECO:0000256" key="12">
    <source>
        <dbReference type="SAM" id="Phobius"/>
    </source>
</evidence>
<keyword evidence="5 12" id="KW-0812">Transmembrane</keyword>
<feature type="transmembrane region" description="Helical" evidence="12">
    <location>
        <begin position="794"/>
        <end position="811"/>
    </location>
</feature>
<evidence type="ECO:0000256" key="4">
    <source>
        <dbReference type="ARBA" id="ARBA00022554"/>
    </source>
</evidence>
<dbReference type="InterPro" id="IPR036640">
    <property type="entry name" value="ABC1_TM_sf"/>
</dbReference>
<dbReference type="WBParaSite" id="jg20906">
    <property type="protein sequence ID" value="jg20906"/>
    <property type="gene ID" value="jg20906"/>
</dbReference>
<feature type="transmembrane region" description="Helical" evidence="12">
    <location>
        <begin position="68"/>
        <end position="90"/>
    </location>
</feature>
<dbReference type="InterPro" id="IPR017871">
    <property type="entry name" value="ABC_transporter-like_CS"/>
</dbReference>
<dbReference type="InterPro" id="IPR003439">
    <property type="entry name" value="ABC_transporter-like_ATP-bd"/>
</dbReference>
<dbReference type="Pfam" id="PF00664">
    <property type="entry name" value="ABC_membrane"/>
    <property type="match status" value="3"/>
</dbReference>
<dbReference type="FunFam" id="1.20.1560.10:FF:000020">
    <property type="entry name" value="ABC metal ion transporter"/>
    <property type="match status" value="1"/>
</dbReference>
<keyword evidence="4" id="KW-0926">Vacuole</keyword>
<dbReference type="CDD" id="cd18603">
    <property type="entry name" value="ABC_6TM_MRP1_2_3_6_D2_like"/>
    <property type="match status" value="1"/>
</dbReference>
<evidence type="ECO:0000259" key="14">
    <source>
        <dbReference type="PROSITE" id="PS50929"/>
    </source>
</evidence>
<accession>A0A915DK60</accession>
<dbReference type="GO" id="GO:0005774">
    <property type="term" value="C:vacuolar membrane"/>
    <property type="evidence" value="ECO:0007669"/>
    <property type="project" value="UniProtKB-SubCell"/>
</dbReference>
<comment type="similarity">
    <text evidence="2">Belongs to the ABC transporter superfamily. ABCC family. Conjugate transporter (TC 3.A.1.208) subfamily.</text>
</comment>
<dbReference type="PROSITE" id="PS00211">
    <property type="entry name" value="ABC_TRANSPORTER_1"/>
    <property type="match status" value="2"/>
</dbReference>
<dbReference type="InterPro" id="IPR003593">
    <property type="entry name" value="AAA+_ATPase"/>
</dbReference>
<feature type="domain" description="ABC transporter" evidence="13">
    <location>
        <begin position="272"/>
        <end position="497"/>
    </location>
</feature>
<dbReference type="SMART" id="SM00382">
    <property type="entry name" value="AAA"/>
    <property type="match status" value="2"/>
</dbReference>
<dbReference type="CDD" id="cd18595">
    <property type="entry name" value="ABC_6TM_MRP1_2_3_6_D1_like"/>
    <property type="match status" value="1"/>
</dbReference>
<evidence type="ECO:0000256" key="6">
    <source>
        <dbReference type="ARBA" id="ARBA00022737"/>
    </source>
</evidence>
<feature type="domain" description="ABC transmembrane type-1" evidence="14">
    <location>
        <begin position="654"/>
        <end position="952"/>
    </location>
</feature>
<evidence type="ECO:0000313" key="15">
    <source>
        <dbReference type="Proteomes" id="UP000887574"/>
    </source>
</evidence>
<keyword evidence="10 12" id="KW-0472">Membrane</keyword>
<keyword evidence="6" id="KW-0677">Repeat</keyword>
<feature type="transmembrane region" description="Helical" evidence="12">
    <location>
        <begin position="644"/>
        <end position="665"/>
    </location>
</feature>
<evidence type="ECO:0000256" key="9">
    <source>
        <dbReference type="ARBA" id="ARBA00022989"/>
    </source>
</evidence>
<comment type="subcellular location">
    <subcellularLocation>
        <location evidence="1">Vacuole membrane</location>
        <topology evidence="1">Multi-pass membrane protein</topology>
    </subcellularLocation>
</comment>
<dbReference type="GO" id="GO:0005524">
    <property type="term" value="F:ATP binding"/>
    <property type="evidence" value="ECO:0007669"/>
    <property type="project" value="UniProtKB-KW"/>
</dbReference>
<keyword evidence="7" id="KW-0547">Nucleotide-binding</keyword>
<evidence type="ECO:0000256" key="5">
    <source>
        <dbReference type="ARBA" id="ARBA00022692"/>
    </source>
</evidence>
<reference evidence="16" key="1">
    <citation type="submission" date="2022-11" db="UniProtKB">
        <authorList>
            <consortium name="WormBaseParasite"/>
        </authorList>
    </citation>
    <scope>IDENTIFICATION</scope>
</reference>
<dbReference type="InterPro" id="IPR011527">
    <property type="entry name" value="ABC1_TM_dom"/>
</dbReference>
<evidence type="ECO:0000256" key="10">
    <source>
        <dbReference type="ARBA" id="ARBA00023136"/>
    </source>
</evidence>
<dbReference type="FunFam" id="3.40.50.300:FF:000997">
    <property type="entry name" value="Multidrug resistance-associated protein 1"/>
    <property type="match status" value="1"/>
</dbReference>
<dbReference type="Gene3D" id="1.20.1560.10">
    <property type="entry name" value="ABC transporter type 1, transmembrane domain"/>
    <property type="match status" value="3"/>
</dbReference>
<keyword evidence="15" id="KW-1185">Reference proteome</keyword>
<feature type="domain" description="ABC transmembrane type-1" evidence="14">
    <location>
        <begin position="1"/>
        <end position="240"/>
    </location>
</feature>
<dbReference type="GO" id="GO:0000323">
    <property type="term" value="C:lytic vacuole"/>
    <property type="evidence" value="ECO:0007669"/>
    <property type="project" value="UniProtKB-ARBA"/>
</dbReference>
<feature type="compositionally biased region" description="Basic and acidic residues" evidence="11">
    <location>
        <begin position="537"/>
        <end position="546"/>
    </location>
</feature>
<evidence type="ECO:0000313" key="16">
    <source>
        <dbReference type="WBParaSite" id="jg20906"/>
    </source>
</evidence>
<dbReference type="SUPFAM" id="SSF52540">
    <property type="entry name" value="P-loop containing nucleoside triphosphate hydrolases"/>
    <property type="match status" value="2"/>
</dbReference>
<dbReference type="Pfam" id="PF00005">
    <property type="entry name" value="ABC_tran"/>
    <property type="match status" value="2"/>
</dbReference>
<dbReference type="Proteomes" id="UP000887574">
    <property type="component" value="Unplaced"/>
</dbReference>
<evidence type="ECO:0000256" key="1">
    <source>
        <dbReference type="ARBA" id="ARBA00004128"/>
    </source>
</evidence>